<protein>
    <submittedName>
        <fullName evidence="1">Uncharacterized protein</fullName>
    </submittedName>
</protein>
<organism evidence="1 2">
    <name type="scientific">Nezara viridula</name>
    <name type="common">Southern green stink bug</name>
    <name type="synonym">Cimex viridulus</name>
    <dbReference type="NCBI Taxonomy" id="85310"/>
    <lineage>
        <taxon>Eukaryota</taxon>
        <taxon>Metazoa</taxon>
        <taxon>Ecdysozoa</taxon>
        <taxon>Arthropoda</taxon>
        <taxon>Hexapoda</taxon>
        <taxon>Insecta</taxon>
        <taxon>Pterygota</taxon>
        <taxon>Neoptera</taxon>
        <taxon>Paraneoptera</taxon>
        <taxon>Hemiptera</taxon>
        <taxon>Heteroptera</taxon>
        <taxon>Panheteroptera</taxon>
        <taxon>Pentatomomorpha</taxon>
        <taxon>Pentatomoidea</taxon>
        <taxon>Pentatomidae</taxon>
        <taxon>Pentatominae</taxon>
        <taxon>Nezara</taxon>
    </lineage>
</organism>
<accession>A0A9P0HLV6</accession>
<gene>
    <name evidence="1" type="ORF">NEZAVI_LOCUS12585</name>
</gene>
<dbReference type="AlphaFoldDB" id="A0A9P0HLV6"/>
<dbReference type="EMBL" id="OV725082">
    <property type="protein sequence ID" value="CAH1404119.1"/>
    <property type="molecule type" value="Genomic_DNA"/>
</dbReference>
<dbReference type="Proteomes" id="UP001152798">
    <property type="component" value="Chromosome 6"/>
</dbReference>
<evidence type="ECO:0000313" key="1">
    <source>
        <dbReference type="EMBL" id="CAH1404119.1"/>
    </source>
</evidence>
<proteinExistence type="predicted"/>
<name>A0A9P0HLV6_NEZVI</name>
<evidence type="ECO:0000313" key="2">
    <source>
        <dbReference type="Proteomes" id="UP001152798"/>
    </source>
</evidence>
<dbReference type="OrthoDB" id="5960234at2759"/>
<keyword evidence="2" id="KW-1185">Reference proteome</keyword>
<sequence>MKTKLQGIEELKDIKDILNKQSEMFFENIERLLKIETLLEEQKNQRSCETVTGTILSVGAGLGFKLSPGDLDHGVRLEPKQEGIQALLSLGLSSKQ</sequence>
<reference evidence="1" key="1">
    <citation type="submission" date="2022-01" db="EMBL/GenBank/DDBJ databases">
        <authorList>
            <person name="King R."/>
        </authorList>
    </citation>
    <scope>NUCLEOTIDE SEQUENCE</scope>
</reference>